<proteinExistence type="predicted"/>
<dbReference type="CDD" id="cd06141">
    <property type="entry name" value="WRN_exo"/>
    <property type="match status" value="1"/>
</dbReference>
<dbReference type="GO" id="GO:0003676">
    <property type="term" value="F:nucleic acid binding"/>
    <property type="evidence" value="ECO:0007669"/>
    <property type="project" value="InterPro"/>
</dbReference>
<dbReference type="GO" id="GO:0006139">
    <property type="term" value="P:nucleobase-containing compound metabolic process"/>
    <property type="evidence" value="ECO:0007669"/>
    <property type="project" value="InterPro"/>
</dbReference>
<reference evidence="5" key="1">
    <citation type="submission" date="2021-07" db="EMBL/GenBank/DDBJ databases">
        <title>Genome Resource of American Ginseng Black Spot Pathogen Alternaria panax.</title>
        <authorList>
            <person name="Qiu C."/>
            <person name="Wang W."/>
            <person name="Liu Z."/>
        </authorList>
    </citation>
    <scope>NUCLEOTIDE SEQUENCE</scope>
    <source>
        <strain evidence="5">BNCC115425</strain>
    </source>
</reference>
<dbReference type="SUPFAM" id="SSF47819">
    <property type="entry name" value="HRDC-like"/>
    <property type="match status" value="1"/>
</dbReference>
<dbReference type="Pfam" id="PF01612">
    <property type="entry name" value="DNA_pol_A_exo1"/>
    <property type="match status" value="1"/>
</dbReference>
<feature type="compositionally biased region" description="Low complexity" evidence="3">
    <location>
        <begin position="440"/>
        <end position="450"/>
    </location>
</feature>
<dbReference type="EMBL" id="JAANER010000002">
    <property type="protein sequence ID" value="KAG9193273.1"/>
    <property type="molecule type" value="Genomic_DNA"/>
</dbReference>
<dbReference type="Pfam" id="PF00570">
    <property type="entry name" value="HRDC"/>
    <property type="match status" value="1"/>
</dbReference>
<dbReference type="InterPro" id="IPR012337">
    <property type="entry name" value="RNaseH-like_sf"/>
</dbReference>
<feature type="compositionally biased region" description="Basic residues" evidence="3">
    <location>
        <begin position="500"/>
        <end position="512"/>
    </location>
</feature>
<comment type="caution">
    <text evidence="5">The sequence shown here is derived from an EMBL/GenBank/DDBJ whole genome shotgun (WGS) entry which is preliminary data.</text>
</comment>
<evidence type="ECO:0000256" key="3">
    <source>
        <dbReference type="SAM" id="MobiDB-lite"/>
    </source>
</evidence>
<evidence type="ECO:0000259" key="4">
    <source>
        <dbReference type="PROSITE" id="PS50967"/>
    </source>
</evidence>
<dbReference type="InterPro" id="IPR002562">
    <property type="entry name" value="3'-5'_exonuclease_dom"/>
</dbReference>
<organism evidence="5 6">
    <name type="scientific">Alternaria panax</name>
    <dbReference type="NCBI Taxonomy" id="48097"/>
    <lineage>
        <taxon>Eukaryota</taxon>
        <taxon>Fungi</taxon>
        <taxon>Dikarya</taxon>
        <taxon>Ascomycota</taxon>
        <taxon>Pezizomycotina</taxon>
        <taxon>Dothideomycetes</taxon>
        <taxon>Pleosporomycetidae</taxon>
        <taxon>Pleosporales</taxon>
        <taxon>Pleosporineae</taxon>
        <taxon>Pleosporaceae</taxon>
        <taxon>Alternaria</taxon>
        <taxon>Alternaria sect. Panax</taxon>
    </lineage>
</organism>
<dbReference type="Gene3D" id="1.10.150.80">
    <property type="entry name" value="HRDC domain"/>
    <property type="match status" value="1"/>
</dbReference>
<protein>
    <recommendedName>
        <fullName evidence="4">HRDC domain-containing protein</fullName>
    </recommendedName>
</protein>
<feature type="domain" description="HRDC" evidence="4">
    <location>
        <begin position="335"/>
        <end position="415"/>
    </location>
</feature>
<gene>
    <name evidence="5" type="ORF">G6011_03308</name>
</gene>
<dbReference type="GO" id="GO:0000166">
    <property type="term" value="F:nucleotide binding"/>
    <property type="evidence" value="ECO:0007669"/>
    <property type="project" value="InterPro"/>
</dbReference>
<dbReference type="GO" id="GO:0005737">
    <property type="term" value="C:cytoplasm"/>
    <property type="evidence" value="ECO:0007669"/>
    <property type="project" value="TreeGrafter"/>
</dbReference>
<evidence type="ECO:0000313" key="5">
    <source>
        <dbReference type="EMBL" id="KAG9193273.1"/>
    </source>
</evidence>
<evidence type="ECO:0000256" key="2">
    <source>
        <dbReference type="ARBA" id="ARBA00022801"/>
    </source>
</evidence>
<dbReference type="SMART" id="SM00341">
    <property type="entry name" value="HRDC"/>
    <property type="match status" value="1"/>
</dbReference>
<dbReference type="GO" id="GO:0005634">
    <property type="term" value="C:nucleus"/>
    <property type="evidence" value="ECO:0007669"/>
    <property type="project" value="TreeGrafter"/>
</dbReference>
<keyword evidence="6" id="KW-1185">Reference proteome</keyword>
<dbReference type="InterPro" id="IPR044876">
    <property type="entry name" value="HRDC_dom_sf"/>
</dbReference>
<dbReference type="SMART" id="SM00474">
    <property type="entry name" value="35EXOc"/>
    <property type="match status" value="1"/>
</dbReference>
<evidence type="ECO:0000256" key="1">
    <source>
        <dbReference type="ARBA" id="ARBA00022722"/>
    </source>
</evidence>
<feature type="region of interest" description="Disordered" evidence="3">
    <location>
        <begin position="471"/>
        <end position="533"/>
    </location>
</feature>
<dbReference type="InterPro" id="IPR010997">
    <property type="entry name" value="HRDC-like_sf"/>
</dbReference>
<dbReference type="PANTHER" id="PTHR13620:SF104">
    <property type="entry name" value="EXONUCLEASE 3'-5' DOMAIN-CONTAINING PROTEIN 2"/>
    <property type="match status" value="1"/>
</dbReference>
<sequence length="657" mass="71599">MASSTHAVAAANNTVKTPKSHWPLAYCIQPQKPKTSSTQAAPRRWWSHRLYRGPGGKNVEILYSKTKAQSEIYARQFLDEPVIGFDMEWPWDDWKRHGLQNKIGLIQIASEEKIALFHIGLHPGKTSEEIIAPTLKRILEDPKIGKVGVNVLNADFARLSRFFGLKPKGAVESSHLYRLVNFGPQKPELVSVKLVSLAQQVEEQLGLPLYKGDVRTSNWSKPLSKDQINYAAGDAYAGFMLYRCMNAKRLAMKPTPPMPVYAEQYPSGKASRDDPIILDVGDGTTITTETFFGVKPAKSGTVGTNSKATKSGTSGTNSKVVKKAQTMKLNAQPPGNLSQALYEELATRRASLAETRKIQPHRIISDTLLEAIACAQPCDTEGLLAIQQAKFGDEWLEVISLFQGIKQPAKAAKAAPSNSDIQPPYTPRRSGTQRNTTIGSSSDSSPAFDSAHARKPQLHTGLSFGMTEAKLDNDNHKSENSTSAYDSDDSLPSLDFGSPSHRRISSGMKRKRAESPVKSGMEQTPQPSRTPYKPKVELLQQPSLSHALAITRTASALASASASAPLATQSASLSPSSRISRSKLLAFSKLVTRKLPARPAAAPPIVTEHTLDLIIKARPQTKDELECISGIDALIMACEKTGTDLLKNVVKFVPPRP</sequence>
<feature type="region of interest" description="Disordered" evidence="3">
    <location>
        <begin position="411"/>
        <end position="454"/>
    </location>
</feature>
<dbReference type="Gene3D" id="3.30.420.10">
    <property type="entry name" value="Ribonuclease H-like superfamily/Ribonuclease H"/>
    <property type="match status" value="1"/>
</dbReference>
<dbReference type="InterPro" id="IPR036397">
    <property type="entry name" value="RNaseH_sf"/>
</dbReference>
<keyword evidence="2" id="KW-0378">Hydrolase</keyword>
<evidence type="ECO:0000313" key="6">
    <source>
        <dbReference type="Proteomes" id="UP001199106"/>
    </source>
</evidence>
<dbReference type="InterPro" id="IPR002121">
    <property type="entry name" value="HRDC_dom"/>
</dbReference>
<dbReference type="FunFam" id="3.30.420.10:FF:000100">
    <property type="entry name" value="3'-5' exonuclease/helicase (Wrn), putative"/>
    <property type="match status" value="1"/>
</dbReference>
<dbReference type="SUPFAM" id="SSF53098">
    <property type="entry name" value="Ribonuclease H-like"/>
    <property type="match status" value="1"/>
</dbReference>
<keyword evidence="1" id="KW-0540">Nuclease</keyword>
<dbReference type="GO" id="GO:0008408">
    <property type="term" value="F:3'-5' exonuclease activity"/>
    <property type="evidence" value="ECO:0007669"/>
    <property type="project" value="InterPro"/>
</dbReference>
<dbReference type="PROSITE" id="PS50967">
    <property type="entry name" value="HRDC"/>
    <property type="match status" value="1"/>
</dbReference>
<dbReference type="Proteomes" id="UP001199106">
    <property type="component" value="Unassembled WGS sequence"/>
</dbReference>
<dbReference type="PANTHER" id="PTHR13620">
    <property type="entry name" value="3-5 EXONUCLEASE"/>
    <property type="match status" value="1"/>
</dbReference>
<dbReference type="AlphaFoldDB" id="A0AAD4IF40"/>
<accession>A0AAD4IF40</accession>
<name>A0AAD4IF40_9PLEO</name>
<feature type="compositionally biased region" description="Polar residues" evidence="3">
    <location>
        <begin position="429"/>
        <end position="439"/>
    </location>
</feature>
<dbReference type="InterPro" id="IPR051132">
    <property type="entry name" value="3-5_Exonuclease_domain"/>
</dbReference>